<feature type="domain" description="S-adenosyl-l-methionine hydroxide adenosyltransferase N-terminal" evidence="3">
    <location>
        <begin position="3"/>
        <end position="149"/>
    </location>
</feature>
<sequence length="260" mass="27718">MILTLLSDFGLSDVYVAVMKGTIAQINPTLTMIDLTHQVPPQDIAAARFHLMNAYPYFPAGTVHIAVVDPSVGSLRRAIAIQLESGFLVAPDNGLVSGVLSQNSAIAAVELTNPFYWRTSSPSTTFHGRDIFAPIGAHLASGVPIRELGTEIGLRTIIHLPIANPTCIGNTIWGVIQAIDHFGNLITNISGDEVAGKSWSVSLENSTYPSKSTYSDSEPGEILALVGSHGWVEIAASRDNAQRQLNLKWGSAISVVMDGT</sequence>
<feature type="domain" description="S-adenosyl-l-methionine hydroxide adenosyltransferase C-terminal" evidence="4">
    <location>
        <begin position="174"/>
        <end position="253"/>
    </location>
</feature>
<dbReference type="InterPro" id="IPR002747">
    <property type="entry name" value="SAM_OH_AdoTrfase"/>
</dbReference>
<dbReference type="EMBL" id="PVWG01000002">
    <property type="protein sequence ID" value="PSB21698.1"/>
    <property type="molecule type" value="Genomic_DNA"/>
</dbReference>
<comment type="similarity">
    <text evidence="2">Belongs to the SAM hydrolase / SAM-dependent halogenase family.</text>
</comment>
<dbReference type="AlphaFoldDB" id="A0A2T1DMH3"/>
<comment type="caution">
    <text evidence="5">The sequence shown here is derived from an EMBL/GenBank/DDBJ whole genome shotgun (WGS) entry which is preliminary data.</text>
</comment>
<evidence type="ECO:0000256" key="2">
    <source>
        <dbReference type="ARBA" id="ARBA00024035"/>
    </source>
</evidence>
<evidence type="ECO:0000259" key="3">
    <source>
        <dbReference type="Pfam" id="PF01887"/>
    </source>
</evidence>
<organism evidence="5 6">
    <name type="scientific">Phormidesmis priestleyi ULC007</name>
    <dbReference type="NCBI Taxonomy" id="1920490"/>
    <lineage>
        <taxon>Bacteria</taxon>
        <taxon>Bacillati</taxon>
        <taxon>Cyanobacteriota</taxon>
        <taxon>Cyanophyceae</taxon>
        <taxon>Leptolyngbyales</taxon>
        <taxon>Leptolyngbyaceae</taxon>
        <taxon>Phormidesmis</taxon>
    </lineage>
</organism>
<keyword evidence="1" id="KW-0949">S-adenosyl-L-methionine</keyword>
<name>A0A2T1DMH3_9CYAN</name>
<dbReference type="RefSeq" id="WP_073069546.1">
    <property type="nucleotide sequence ID" value="NZ_MPPI01000002.1"/>
</dbReference>
<dbReference type="Pfam" id="PF20257">
    <property type="entry name" value="SAM_HAT_C"/>
    <property type="match status" value="1"/>
</dbReference>
<proteinExistence type="inferred from homology"/>
<dbReference type="InterPro" id="IPR023227">
    <property type="entry name" value="SAM_OH_AdoTrfase_C_sf"/>
</dbReference>
<dbReference type="Gene3D" id="2.40.30.90">
    <property type="entry name" value="Bacterial fluorinating enzyme like"/>
    <property type="match status" value="1"/>
</dbReference>
<dbReference type="SUPFAM" id="SSF101852">
    <property type="entry name" value="Bacterial fluorinating enzyme, C-terminal domain"/>
    <property type="match status" value="1"/>
</dbReference>
<reference evidence="5 6" key="1">
    <citation type="submission" date="2018-02" db="EMBL/GenBank/DDBJ databases">
        <authorList>
            <person name="Cohen D.B."/>
            <person name="Kent A.D."/>
        </authorList>
    </citation>
    <scope>NUCLEOTIDE SEQUENCE [LARGE SCALE GENOMIC DNA]</scope>
    <source>
        <strain evidence="5 6">ULC007</strain>
    </source>
</reference>
<accession>A0A2T1DMH3</accession>
<evidence type="ECO:0000256" key="1">
    <source>
        <dbReference type="ARBA" id="ARBA00022691"/>
    </source>
</evidence>
<keyword evidence="6" id="KW-1185">Reference proteome</keyword>
<gene>
    <name evidence="5" type="ORF">C7B65_03730</name>
</gene>
<dbReference type="InterPro" id="IPR046470">
    <property type="entry name" value="SAM_HAT_C"/>
</dbReference>
<dbReference type="OrthoDB" id="9792195at2"/>
<dbReference type="Gene3D" id="3.40.50.10790">
    <property type="entry name" value="S-adenosyl-l-methionine hydroxide adenosyltransferase, N-terminal"/>
    <property type="match status" value="1"/>
</dbReference>
<evidence type="ECO:0008006" key="7">
    <source>
        <dbReference type="Google" id="ProtNLM"/>
    </source>
</evidence>
<evidence type="ECO:0000313" key="6">
    <source>
        <dbReference type="Proteomes" id="UP000238634"/>
    </source>
</evidence>
<evidence type="ECO:0000313" key="5">
    <source>
        <dbReference type="EMBL" id="PSB21698.1"/>
    </source>
</evidence>
<dbReference type="InterPro" id="IPR023228">
    <property type="entry name" value="SAM_OH_AdoTrfase_N_sf"/>
</dbReference>
<evidence type="ECO:0000259" key="4">
    <source>
        <dbReference type="Pfam" id="PF20257"/>
    </source>
</evidence>
<reference evidence="5 6" key="2">
    <citation type="submission" date="2018-03" db="EMBL/GenBank/DDBJ databases">
        <title>The ancient ancestry and fast evolution of plastids.</title>
        <authorList>
            <person name="Moore K.R."/>
            <person name="Magnabosco C."/>
            <person name="Momper L."/>
            <person name="Gold D.A."/>
            <person name="Bosak T."/>
            <person name="Fournier G.P."/>
        </authorList>
    </citation>
    <scope>NUCLEOTIDE SEQUENCE [LARGE SCALE GENOMIC DNA]</scope>
    <source>
        <strain evidence="5 6">ULC007</strain>
    </source>
</reference>
<protein>
    <recommendedName>
        <fullName evidence="7">SAM-dependent chlorinase/fluorinase</fullName>
    </recommendedName>
</protein>
<dbReference type="PANTHER" id="PTHR35092:SF1">
    <property type="entry name" value="CHLORINASE MJ1651"/>
    <property type="match status" value="1"/>
</dbReference>
<dbReference type="Proteomes" id="UP000238634">
    <property type="component" value="Unassembled WGS sequence"/>
</dbReference>
<dbReference type="PIRSF" id="PIRSF006779">
    <property type="entry name" value="UCP006779"/>
    <property type="match status" value="1"/>
</dbReference>
<dbReference type="SUPFAM" id="SSF102522">
    <property type="entry name" value="Bacterial fluorinating enzyme, N-terminal domain"/>
    <property type="match status" value="1"/>
</dbReference>
<dbReference type="InterPro" id="IPR046469">
    <property type="entry name" value="SAM_HAT_N"/>
</dbReference>
<dbReference type="Pfam" id="PF01887">
    <property type="entry name" value="SAM_HAT_N"/>
    <property type="match status" value="1"/>
</dbReference>
<dbReference type="PANTHER" id="PTHR35092">
    <property type="entry name" value="CHLORINASE MJ1651"/>
    <property type="match status" value="1"/>
</dbReference>
<dbReference type="STRING" id="1920490.GCA_001895925_01735"/>